<gene>
    <name evidence="1" type="ORF">HA052_08655</name>
</gene>
<evidence type="ECO:0008006" key="3">
    <source>
        <dbReference type="Google" id="ProtNLM"/>
    </source>
</evidence>
<sequence>MGTWHQVALDGSVSKNGGVLKATSTVACDNIKVGQTGDIVEYPDGSTAIVTAGCGYAFYNKETGKSLALIGSPLSNGDMIHSGPANGLRFLDEREGKPTPGFLDPDWRPSLVKEI</sequence>
<protein>
    <recommendedName>
        <fullName evidence="3">PAAR domain-containing protein</fullName>
    </recommendedName>
</protein>
<reference evidence="1 2" key="1">
    <citation type="submission" date="2020-03" db="EMBL/GenBank/DDBJ databases">
        <title>Draft genome sequence of environmentally isolated cultures.</title>
        <authorList>
            <person name="Wilson H.S."/>
            <person name="De Leon M.E."/>
        </authorList>
    </citation>
    <scope>NUCLEOTIDE SEQUENCE [LARGE SCALE GENOMIC DNA]</scope>
    <source>
        <strain evidence="1 2">HSC-31F16</strain>
    </source>
</reference>
<keyword evidence="2" id="KW-1185">Reference proteome</keyword>
<dbReference type="RefSeq" id="WP_166451615.1">
    <property type="nucleotide sequence ID" value="NZ_JAAOMA010000009.1"/>
</dbReference>
<comment type="caution">
    <text evidence="1">The sequence shown here is derived from an EMBL/GenBank/DDBJ whole genome shotgun (WGS) entry which is preliminary data.</text>
</comment>
<dbReference type="EMBL" id="JAAOMA010000009">
    <property type="protein sequence ID" value="NHR05271.1"/>
    <property type="molecule type" value="Genomic_DNA"/>
</dbReference>
<dbReference type="Proteomes" id="UP001515641">
    <property type="component" value="Unassembled WGS sequence"/>
</dbReference>
<evidence type="ECO:0000313" key="1">
    <source>
        <dbReference type="EMBL" id="NHR05271.1"/>
    </source>
</evidence>
<accession>A0ABX0L6R5</accession>
<organism evidence="1 2">
    <name type="scientific">Chromobacterium fluminis</name>
    <dbReference type="NCBI Taxonomy" id="3044269"/>
    <lineage>
        <taxon>Bacteria</taxon>
        <taxon>Pseudomonadati</taxon>
        <taxon>Pseudomonadota</taxon>
        <taxon>Betaproteobacteria</taxon>
        <taxon>Neisseriales</taxon>
        <taxon>Chromobacteriaceae</taxon>
        <taxon>Chromobacterium</taxon>
    </lineage>
</organism>
<evidence type="ECO:0000313" key="2">
    <source>
        <dbReference type="Proteomes" id="UP001515641"/>
    </source>
</evidence>
<name>A0ABX0L6R5_9NEIS</name>
<proteinExistence type="predicted"/>